<feature type="compositionally biased region" description="Pro residues" evidence="1">
    <location>
        <begin position="247"/>
        <end position="270"/>
    </location>
</feature>
<keyword evidence="2" id="KW-0472">Membrane</keyword>
<accession>A0ABW4FP89</accession>
<evidence type="ECO:0000256" key="1">
    <source>
        <dbReference type="SAM" id="MobiDB-lite"/>
    </source>
</evidence>
<feature type="compositionally biased region" description="Pro residues" evidence="1">
    <location>
        <begin position="110"/>
        <end position="122"/>
    </location>
</feature>
<keyword evidence="3" id="KW-0176">Collagen</keyword>
<organism evidence="3 4">
    <name type="scientific">Pseudonocardia aurantiaca</name>
    <dbReference type="NCBI Taxonomy" id="75290"/>
    <lineage>
        <taxon>Bacteria</taxon>
        <taxon>Bacillati</taxon>
        <taxon>Actinomycetota</taxon>
        <taxon>Actinomycetes</taxon>
        <taxon>Pseudonocardiales</taxon>
        <taxon>Pseudonocardiaceae</taxon>
        <taxon>Pseudonocardia</taxon>
    </lineage>
</organism>
<feature type="region of interest" description="Disordered" evidence="1">
    <location>
        <begin position="76"/>
        <end position="124"/>
    </location>
</feature>
<keyword evidence="2" id="KW-0812">Transmembrane</keyword>
<dbReference type="InterPro" id="IPR013783">
    <property type="entry name" value="Ig-like_fold"/>
</dbReference>
<protein>
    <submittedName>
        <fullName evidence="3">Collagen binding domain-containing protein</fullName>
    </submittedName>
</protein>
<sequence length="526" mass="53310">MDLGLLGLLGALGLVLVVLAAAVVVVLVVWRQQRAAAATRGPRTVADLVRLRAEAPDPALRPVAVAAPAMPVRLERRAEPSPAPPAEPAAALTPAPEPAPLPEPVAQRAPAPPPAEPPPPLVAAPAPVEQAPVVEEPAEKAPRAQGPDVAGADTPWHRASLMAAGDGGAGTWHPPPEPVAAVPAPANPVPVVLRLVPPIAAAGHDADPEPDPTWTGWANWAEVDAEEAGAETSRSSLARGESGPVDGGPPPEPEPAPAAVPTPTPAPIPSTEPEAEFVALPLGRRTPEERAAEQAAADMALLRTFGYDPSARPDSAPVISMVGPDAQDEVVVNKGLAQPVRFRVVRRDGATVGGAAVALLDDCGLRVADVIADADGLGEVLAPAEGSFMLISTAAGHQPGVVAVTVGDAPVEAEVLLARSASVSGAVQGEDGPIVGARVTLVQDGEVVDAVMTDAEGAYRIADIGSGEYGISVAAAGFVPAAGFVEVPDEKHLRHDAILASASPTAARYDGYDDADDGMMTGQRYS</sequence>
<reference evidence="4" key="1">
    <citation type="journal article" date="2019" name="Int. J. Syst. Evol. Microbiol.">
        <title>The Global Catalogue of Microorganisms (GCM) 10K type strain sequencing project: providing services to taxonomists for standard genome sequencing and annotation.</title>
        <authorList>
            <consortium name="The Broad Institute Genomics Platform"/>
            <consortium name="The Broad Institute Genome Sequencing Center for Infectious Disease"/>
            <person name="Wu L."/>
            <person name="Ma J."/>
        </authorList>
    </citation>
    <scope>NUCLEOTIDE SEQUENCE [LARGE SCALE GENOMIC DNA]</scope>
    <source>
        <strain evidence="4">JCM 12165</strain>
    </source>
</reference>
<keyword evidence="4" id="KW-1185">Reference proteome</keyword>
<name>A0ABW4FP89_9PSEU</name>
<dbReference type="RefSeq" id="WP_343970685.1">
    <property type="nucleotide sequence ID" value="NZ_BAAAJG010000002.1"/>
</dbReference>
<proteinExistence type="predicted"/>
<dbReference type="SUPFAM" id="SSF49478">
    <property type="entry name" value="Cna protein B-type domain"/>
    <property type="match status" value="1"/>
</dbReference>
<dbReference type="EMBL" id="JBHUCP010000009">
    <property type="protein sequence ID" value="MFD1530827.1"/>
    <property type="molecule type" value="Genomic_DNA"/>
</dbReference>
<comment type="caution">
    <text evidence="3">The sequence shown here is derived from an EMBL/GenBank/DDBJ whole genome shotgun (WGS) entry which is preliminary data.</text>
</comment>
<evidence type="ECO:0000256" key="2">
    <source>
        <dbReference type="SAM" id="Phobius"/>
    </source>
</evidence>
<keyword evidence="2" id="KW-1133">Transmembrane helix</keyword>
<evidence type="ECO:0000313" key="3">
    <source>
        <dbReference type="EMBL" id="MFD1530827.1"/>
    </source>
</evidence>
<evidence type="ECO:0000313" key="4">
    <source>
        <dbReference type="Proteomes" id="UP001597145"/>
    </source>
</evidence>
<dbReference type="Pfam" id="PF13620">
    <property type="entry name" value="CarboxypepD_reg"/>
    <property type="match status" value="1"/>
</dbReference>
<gene>
    <name evidence="3" type="ORF">ACFSCY_15385</name>
</gene>
<feature type="transmembrane region" description="Helical" evidence="2">
    <location>
        <begin position="6"/>
        <end position="30"/>
    </location>
</feature>
<feature type="region of interest" description="Disordered" evidence="1">
    <location>
        <begin position="225"/>
        <end position="271"/>
    </location>
</feature>
<dbReference type="Gene3D" id="2.60.40.10">
    <property type="entry name" value="Immunoglobulins"/>
    <property type="match status" value="1"/>
</dbReference>
<dbReference type="Proteomes" id="UP001597145">
    <property type="component" value="Unassembled WGS sequence"/>
</dbReference>